<feature type="transmembrane region" description="Helical" evidence="1">
    <location>
        <begin position="43"/>
        <end position="61"/>
    </location>
</feature>
<dbReference type="AlphaFoldDB" id="A0A498J991"/>
<keyword evidence="1" id="KW-0812">Transmembrane</keyword>
<keyword evidence="1" id="KW-1133">Transmembrane helix</keyword>
<comment type="caution">
    <text evidence="2">The sequence shown here is derived from an EMBL/GenBank/DDBJ whole genome shotgun (WGS) entry which is preliminary data.</text>
</comment>
<protein>
    <submittedName>
        <fullName evidence="2">Uncharacterized protein</fullName>
    </submittedName>
</protein>
<evidence type="ECO:0000313" key="3">
    <source>
        <dbReference type="Proteomes" id="UP000290289"/>
    </source>
</evidence>
<dbReference type="Proteomes" id="UP000290289">
    <property type="component" value="Chromosome 8"/>
</dbReference>
<gene>
    <name evidence="2" type="ORF">DVH24_020300</name>
</gene>
<keyword evidence="1" id="KW-0472">Membrane</keyword>
<evidence type="ECO:0000256" key="1">
    <source>
        <dbReference type="SAM" id="Phobius"/>
    </source>
</evidence>
<proteinExistence type="predicted"/>
<organism evidence="2 3">
    <name type="scientific">Malus domestica</name>
    <name type="common">Apple</name>
    <name type="synonym">Pyrus malus</name>
    <dbReference type="NCBI Taxonomy" id="3750"/>
    <lineage>
        <taxon>Eukaryota</taxon>
        <taxon>Viridiplantae</taxon>
        <taxon>Streptophyta</taxon>
        <taxon>Embryophyta</taxon>
        <taxon>Tracheophyta</taxon>
        <taxon>Spermatophyta</taxon>
        <taxon>Magnoliopsida</taxon>
        <taxon>eudicotyledons</taxon>
        <taxon>Gunneridae</taxon>
        <taxon>Pentapetalae</taxon>
        <taxon>rosids</taxon>
        <taxon>fabids</taxon>
        <taxon>Rosales</taxon>
        <taxon>Rosaceae</taxon>
        <taxon>Amygdaloideae</taxon>
        <taxon>Maleae</taxon>
        <taxon>Malus</taxon>
    </lineage>
</organism>
<name>A0A498J991_MALDO</name>
<accession>A0A498J991</accession>
<dbReference type="EMBL" id="RDQH01000334">
    <property type="protein sequence ID" value="RXH91277.1"/>
    <property type="molecule type" value="Genomic_DNA"/>
</dbReference>
<evidence type="ECO:0000313" key="2">
    <source>
        <dbReference type="EMBL" id="RXH91277.1"/>
    </source>
</evidence>
<keyword evidence="3" id="KW-1185">Reference proteome</keyword>
<sequence length="77" mass="8380">MGRSSSIEDLSCSAVPLLWHDLQEMAIKVFRSSIMTFSMKKSVIALVGGGGSCATMAAYVIKSRSSPDLFCEDFRNL</sequence>
<reference evidence="2 3" key="1">
    <citation type="submission" date="2018-10" db="EMBL/GenBank/DDBJ databases">
        <title>A high-quality apple genome assembly.</title>
        <authorList>
            <person name="Hu J."/>
        </authorList>
    </citation>
    <scope>NUCLEOTIDE SEQUENCE [LARGE SCALE GENOMIC DNA]</scope>
    <source>
        <strain evidence="3">cv. HFTH1</strain>
        <tissue evidence="2">Young leaf</tissue>
    </source>
</reference>